<feature type="non-terminal residue" evidence="2">
    <location>
        <position position="67"/>
    </location>
</feature>
<dbReference type="SUPFAM" id="SSF48403">
    <property type="entry name" value="Ankyrin repeat"/>
    <property type="match status" value="1"/>
</dbReference>
<evidence type="ECO:0000313" key="2">
    <source>
        <dbReference type="EMBL" id="PTB44897.1"/>
    </source>
</evidence>
<dbReference type="AlphaFoldDB" id="A0A2T3ZJB3"/>
<dbReference type="Pfam" id="PF12796">
    <property type="entry name" value="Ank_2"/>
    <property type="match status" value="1"/>
</dbReference>
<dbReference type="PROSITE" id="PS50088">
    <property type="entry name" value="ANK_REPEAT"/>
    <property type="match status" value="1"/>
</dbReference>
<feature type="repeat" description="ANK" evidence="1">
    <location>
        <begin position="8"/>
        <end position="32"/>
    </location>
</feature>
<reference evidence="2 3" key="1">
    <citation type="submission" date="2016-07" db="EMBL/GenBank/DDBJ databases">
        <title>Multiple horizontal gene transfer events from other fungi enriched the ability of initially mycotrophic Trichoderma (Ascomycota) to feed on dead plant biomass.</title>
        <authorList>
            <consortium name="DOE Joint Genome Institute"/>
            <person name="Aerts A."/>
            <person name="Atanasova L."/>
            <person name="Chenthamara K."/>
            <person name="Zhang J."/>
            <person name="Grujic M."/>
            <person name="Henrissat B."/>
            <person name="Kuo A."/>
            <person name="Salamov A."/>
            <person name="Lipzen A."/>
            <person name="Labutti K."/>
            <person name="Barry K."/>
            <person name="Miao Y."/>
            <person name="Rahimi M.J."/>
            <person name="Shen Q."/>
            <person name="Grigoriev I.V."/>
            <person name="Kubicek C.P."/>
            <person name="Druzhinina I.S."/>
        </authorList>
    </citation>
    <scope>NUCLEOTIDE SEQUENCE [LARGE SCALE GENOMIC DNA]</scope>
    <source>
        <strain evidence="2 3">CBS 433.97</strain>
    </source>
</reference>
<protein>
    <submittedName>
        <fullName evidence="2">Uncharacterized protein</fullName>
    </submittedName>
</protein>
<dbReference type="Proteomes" id="UP000240493">
    <property type="component" value="Unassembled WGS sequence"/>
</dbReference>
<evidence type="ECO:0000256" key="1">
    <source>
        <dbReference type="PROSITE-ProRule" id="PRU00023"/>
    </source>
</evidence>
<proteinExistence type="predicted"/>
<keyword evidence="1" id="KW-0040">ANK repeat</keyword>
<name>A0A2T3ZJB3_TRIA4</name>
<accession>A0A2T3ZJB3</accession>
<evidence type="ECO:0000313" key="3">
    <source>
        <dbReference type="Proteomes" id="UP000240493"/>
    </source>
</evidence>
<dbReference type="Gene3D" id="1.25.40.20">
    <property type="entry name" value="Ankyrin repeat-containing domain"/>
    <property type="match status" value="1"/>
</dbReference>
<dbReference type="InterPro" id="IPR002110">
    <property type="entry name" value="Ankyrin_rpt"/>
</dbReference>
<gene>
    <name evidence="2" type="ORF">M441DRAFT_129660</name>
</gene>
<dbReference type="PROSITE" id="PS50297">
    <property type="entry name" value="ANK_REP_REGION"/>
    <property type="match status" value="1"/>
</dbReference>
<dbReference type="EMBL" id="KZ679257">
    <property type="protein sequence ID" value="PTB44897.1"/>
    <property type="molecule type" value="Genomic_DNA"/>
</dbReference>
<keyword evidence="3" id="KW-1185">Reference proteome</keyword>
<sequence length="67" mass="7793">MANHRDRYGTTPIFAAARNGHRRVVELLIEAGYANFEERDFLGATLFASAQRSKKKQFVKFLKRYTQ</sequence>
<dbReference type="STRING" id="1042311.A0A2T3ZJB3"/>
<organism evidence="2 3">
    <name type="scientific">Trichoderma asperellum (strain ATCC 204424 / CBS 433.97 / NBRC 101777)</name>
    <dbReference type="NCBI Taxonomy" id="1042311"/>
    <lineage>
        <taxon>Eukaryota</taxon>
        <taxon>Fungi</taxon>
        <taxon>Dikarya</taxon>
        <taxon>Ascomycota</taxon>
        <taxon>Pezizomycotina</taxon>
        <taxon>Sordariomycetes</taxon>
        <taxon>Hypocreomycetidae</taxon>
        <taxon>Hypocreales</taxon>
        <taxon>Hypocreaceae</taxon>
        <taxon>Trichoderma</taxon>
    </lineage>
</organism>
<dbReference type="OrthoDB" id="20872at2759"/>
<dbReference type="InterPro" id="IPR036770">
    <property type="entry name" value="Ankyrin_rpt-contain_sf"/>
</dbReference>